<dbReference type="InterPro" id="IPR037523">
    <property type="entry name" value="VOC_core"/>
</dbReference>
<dbReference type="SUPFAM" id="SSF54593">
    <property type="entry name" value="Glyoxalase/Bleomycin resistance protein/Dihydroxybiphenyl dioxygenase"/>
    <property type="match status" value="1"/>
</dbReference>
<gene>
    <name evidence="2" type="ORF">F0357_03235</name>
</gene>
<feature type="domain" description="VOC" evidence="1">
    <location>
        <begin position="9"/>
        <end position="120"/>
    </location>
</feature>
<proteinExistence type="predicted"/>
<evidence type="ECO:0000313" key="3">
    <source>
        <dbReference type="Proteomes" id="UP000332515"/>
    </source>
</evidence>
<protein>
    <submittedName>
        <fullName evidence="2">Glyoxalase</fullName>
    </submittedName>
</protein>
<dbReference type="InterPro" id="IPR029068">
    <property type="entry name" value="Glyas_Bleomycin-R_OHBP_Dase"/>
</dbReference>
<accession>A0A6A7XYX6</accession>
<dbReference type="PROSITE" id="PS51819">
    <property type="entry name" value="VOC"/>
    <property type="match status" value="1"/>
</dbReference>
<name>A0A6A7XYX6_9HYPH</name>
<comment type="caution">
    <text evidence="2">The sequence shown here is derived from an EMBL/GenBank/DDBJ whole genome shotgun (WGS) entry which is preliminary data.</text>
</comment>
<dbReference type="Pfam" id="PF00903">
    <property type="entry name" value="Glyoxalase"/>
    <property type="match status" value="1"/>
</dbReference>
<organism evidence="2 3">
    <name type="scientific">Segnochrobactrum spirostomi</name>
    <dbReference type="NCBI Taxonomy" id="2608987"/>
    <lineage>
        <taxon>Bacteria</taxon>
        <taxon>Pseudomonadati</taxon>
        <taxon>Pseudomonadota</taxon>
        <taxon>Alphaproteobacteria</taxon>
        <taxon>Hyphomicrobiales</taxon>
        <taxon>Segnochrobactraceae</taxon>
        <taxon>Segnochrobactrum</taxon>
    </lineage>
</organism>
<dbReference type="AlphaFoldDB" id="A0A6A7XYX6"/>
<dbReference type="Gene3D" id="3.10.180.10">
    <property type="entry name" value="2,3-Dihydroxybiphenyl 1,2-Dioxygenase, domain 1"/>
    <property type="match status" value="1"/>
</dbReference>
<dbReference type="Proteomes" id="UP000332515">
    <property type="component" value="Unassembled WGS sequence"/>
</dbReference>
<reference evidence="2 3" key="1">
    <citation type="submission" date="2019-09" db="EMBL/GenBank/DDBJ databases">
        <title>Segnochrobactrum spirostomi gen. nov., sp. nov., isolated from the ciliate Spirostomum cf. yagiui and description of a novel family, Segnochrobactraceae fam. nov. within the order Rhizobiales of the class Alphaproteobacteria.</title>
        <authorList>
            <person name="Akter S."/>
            <person name="Shazib S.U.A."/>
            <person name="Shin M.K."/>
        </authorList>
    </citation>
    <scope>NUCLEOTIDE SEQUENCE [LARGE SCALE GENOMIC DNA]</scope>
    <source>
        <strain evidence="2 3">Sp-1</strain>
    </source>
</reference>
<dbReference type="InterPro" id="IPR004360">
    <property type="entry name" value="Glyas_Fos-R_dOase_dom"/>
</dbReference>
<evidence type="ECO:0000313" key="2">
    <source>
        <dbReference type="EMBL" id="MQT11703.1"/>
    </source>
</evidence>
<keyword evidence="3" id="KW-1185">Reference proteome</keyword>
<evidence type="ECO:0000259" key="1">
    <source>
        <dbReference type="PROSITE" id="PS51819"/>
    </source>
</evidence>
<sequence length="121" mass="13021">MIVRRIVPNIEVPDMGPAVVAAVRRFYCDGLGLEPVMDHGWIATFAGSGMASPQMSVACEGGNGTPVPALSIEVDDLDEAQRRIEGAGFAIEYGPTTEAWGVRRFFARDPLGRLINVLVHP</sequence>
<dbReference type="EMBL" id="VWNA01000001">
    <property type="protein sequence ID" value="MQT11703.1"/>
    <property type="molecule type" value="Genomic_DNA"/>
</dbReference>
<dbReference type="RefSeq" id="WP_153478671.1">
    <property type="nucleotide sequence ID" value="NZ_VWNA01000001.1"/>
</dbReference>